<dbReference type="SUPFAM" id="SSF53649">
    <property type="entry name" value="Alkaline phosphatase-like"/>
    <property type="match status" value="1"/>
</dbReference>
<feature type="transmembrane region" description="Helical" evidence="1">
    <location>
        <begin position="15"/>
        <end position="39"/>
    </location>
</feature>
<keyword evidence="1" id="KW-0472">Membrane</keyword>
<dbReference type="Gene3D" id="3.40.720.10">
    <property type="entry name" value="Alkaline Phosphatase, subunit A"/>
    <property type="match status" value="1"/>
</dbReference>
<feature type="domain" description="Sulfatase N-terminal" evidence="2">
    <location>
        <begin position="190"/>
        <end position="392"/>
    </location>
</feature>
<proteinExistence type="predicted"/>
<evidence type="ECO:0000259" key="2">
    <source>
        <dbReference type="Pfam" id="PF00884"/>
    </source>
</evidence>
<protein>
    <submittedName>
        <fullName evidence="3">Sulfatase-like hydrolase/transferase</fullName>
    </submittedName>
</protein>
<evidence type="ECO:0000313" key="4">
    <source>
        <dbReference type="Proteomes" id="UP001300261"/>
    </source>
</evidence>
<dbReference type="InterPro" id="IPR000917">
    <property type="entry name" value="Sulfatase_N"/>
</dbReference>
<keyword evidence="1" id="KW-1133">Transmembrane helix</keyword>
<keyword evidence="4" id="KW-1185">Reference proteome</keyword>
<dbReference type="RefSeq" id="WP_265965647.1">
    <property type="nucleotide sequence ID" value="NZ_JAPEVI010000003.1"/>
</dbReference>
<comment type="caution">
    <text evidence="3">The sequence shown here is derived from an EMBL/GenBank/DDBJ whole genome shotgun (WGS) entry which is preliminary data.</text>
</comment>
<dbReference type="EMBL" id="JAPEVI010000003">
    <property type="protein sequence ID" value="MCX2725105.1"/>
    <property type="molecule type" value="Genomic_DNA"/>
</dbReference>
<reference evidence="3 4" key="1">
    <citation type="journal article" date="2016" name="Int. J. Syst. Evol. Microbiol.">
        <title>Labrenzia salina sp. nov., isolated from the rhizosphere of the halophyte Arthrocnemum macrostachyum.</title>
        <authorList>
            <person name="Camacho M."/>
            <person name="Redondo-Gomez S."/>
            <person name="Rodriguez-Llorente I."/>
            <person name="Rohde M."/>
            <person name="Sproer C."/>
            <person name="Schumann P."/>
            <person name="Klenk H.P."/>
            <person name="Montero-Calasanz M.D.C."/>
        </authorList>
    </citation>
    <scope>NUCLEOTIDE SEQUENCE [LARGE SCALE GENOMIC DNA]</scope>
    <source>
        <strain evidence="3 4">DSM 29163</strain>
    </source>
</reference>
<name>A0ABT3R7S7_9HYPH</name>
<gene>
    <name evidence="3" type="ORF">ON753_22505</name>
</gene>
<dbReference type="Pfam" id="PF00884">
    <property type="entry name" value="Sulfatase"/>
    <property type="match status" value="1"/>
</dbReference>
<dbReference type="Proteomes" id="UP001300261">
    <property type="component" value="Unassembled WGS sequence"/>
</dbReference>
<evidence type="ECO:0000256" key="1">
    <source>
        <dbReference type="SAM" id="Phobius"/>
    </source>
</evidence>
<feature type="transmembrane region" description="Helical" evidence="1">
    <location>
        <begin position="59"/>
        <end position="80"/>
    </location>
</feature>
<feature type="transmembrane region" description="Helical" evidence="1">
    <location>
        <begin position="92"/>
        <end position="109"/>
    </location>
</feature>
<keyword evidence="1" id="KW-0812">Transmembrane</keyword>
<sequence>MLGTICFLGVLINRYVFLILLLSVMAVDALALLSLFFQMPLPMMFDSLRFAGNLSIADSAVYLAGLLLLLVSLGLTYYVVLATKTKLDRLSFVPFLFVLFTFAAFDWWVNVPPQDALAAQSNFADRFSPVRDAASAHAGLDQHLVSSGERNILIVMVEGLGAFASQDHQKLVWGPLLGEEVKESYDAESGTAVYFGTTTSGEARELCNVMADYRDFRERDSADCLPKRAVEAGYRTAAFHGFTGEFFERFDWYPKIGFQELNFIENNAGLNPVKPLPHCGVAFRGLCDADVAKSVEAFLSGPEEAPKFAYWLTLNSHKPVMPGEVPARLSCDNGGVFDDVELCRMAEQWLNVSHLVKAIALNENLRPTEIVLVGDHHPPLFTRSGRRQFQPGKVAWLHLKPKMDDEARTAAVRSSAQRPEN</sequence>
<accession>A0ABT3R7S7</accession>
<dbReference type="InterPro" id="IPR017850">
    <property type="entry name" value="Alkaline_phosphatase_core_sf"/>
</dbReference>
<evidence type="ECO:0000313" key="3">
    <source>
        <dbReference type="EMBL" id="MCX2725105.1"/>
    </source>
</evidence>
<organism evidence="3 4">
    <name type="scientific">Roseibium salinum</name>
    <dbReference type="NCBI Taxonomy" id="1604349"/>
    <lineage>
        <taxon>Bacteria</taxon>
        <taxon>Pseudomonadati</taxon>
        <taxon>Pseudomonadota</taxon>
        <taxon>Alphaproteobacteria</taxon>
        <taxon>Hyphomicrobiales</taxon>
        <taxon>Stappiaceae</taxon>
        <taxon>Roseibium</taxon>
    </lineage>
</organism>